<protein>
    <recommendedName>
        <fullName evidence="4">Cell division control protein 14</fullName>
    </recommendedName>
</protein>
<dbReference type="PANTHER" id="PTHR34065">
    <property type="entry name" value="CELL DIVISION CONTROL PROTEIN 14"/>
    <property type="match status" value="1"/>
</dbReference>
<sequence length="776" mass="81592">MDSDSQQRHSTLREDVENDLDEIISLRNNSDAKTAALKRLELLVGSLCVKSTTTADVVGDLDQLVRLQDSFEYNIPSRLLPWISASSARLESLYKSAGDDTDYDGSREIATQIALALSIVQGIALNHSRSKSWLGRIKSLEIFVDLLLTSRHVSSTATSSSLDPLNPGSLTSTILDTLLCILVDSTSALRAFEECNGVQAIVKILKRAVTPREVRMKCMEFLYFYLLDETKPSSSMISTESLQYDSPAPTVPNTPVHAKSHSRSRSSQSQSSILPPIVPNTPAKSSSSHSIMRGSSLSSISSDSSASSISQPSTTSRAKAKKPYLNGLTAPNRPSPKPRSEYGSSTYSFPHSSFSGPSVGSANSSEKGYVTESSQGSRSNSHNDPNVEDAVTATTTTTAANANAKSLRSVSSGSAQSFSSTTTTSSSTTSATTSSSLGSTTTAPSSAESSPKKMAVGLPPQVPVSVLPTIPSGSMVYGDYKTPPGSPEMEFVGKGKEPMTPSAKPKRNSAAAAPVVSRAVPKTPVSSKTSSSSNLSKVPPLPQSEKSSRPLFASASSSNGAMVQPRSLMMLKREVDFIPESPQKVFTGASGNTSAAPSPIGNGSGSGSGAFIYTGTVAGMGGRRGERARTHSRTRSALALGASSSTSSSSSSYSSMRTTTMSRGTSRERGHVRAKSVGRSEREERGVRNEDVDGGGEMMMKEQDEGRQAREILGLGMGQTEGKALSNGGVGVGSGGRKMVVRARTTEEKKEILGTMLGNVDALVEGVRNVGIWGLV</sequence>
<feature type="compositionally biased region" description="Low complexity" evidence="1">
    <location>
        <begin position="285"/>
        <end position="316"/>
    </location>
</feature>
<feature type="region of interest" description="Disordered" evidence="1">
    <location>
        <begin position="586"/>
        <end position="607"/>
    </location>
</feature>
<dbReference type="EMBL" id="KN834831">
    <property type="protein sequence ID" value="KIK53292.1"/>
    <property type="molecule type" value="Genomic_DNA"/>
</dbReference>
<feature type="region of interest" description="Disordered" evidence="1">
    <location>
        <begin position="469"/>
        <end position="560"/>
    </location>
</feature>
<feature type="compositionally biased region" description="Low complexity" evidence="1">
    <location>
        <begin position="342"/>
        <end position="356"/>
    </location>
</feature>
<dbReference type="InterPro" id="IPR012535">
    <property type="entry name" value="Cell_div_Cdc14"/>
</dbReference>
<dbReference type="PANTHER" id="PTHR34065:SF1">
    <property type="entry name" value="CELL DIVISION CONTROL PROTEIN 14"/>
    <property type="match status" value="1"/>
</dbReference>
<evidence type="ECO:0000313" key="2">
    <source>
        <dbReference type="EMBL" id="KIK53292.1"/>
    </source>
</evidence>
<proteinExistence type="predicted"/>
<feature type="compositionally biased region" description="Basic and acidic residues" evidence="1">
    <location>
        <begin position="678"/>
        <end position="691"/>
    </location>
</feature>
<feature type="compositionally biased region" description="Polar residues" evidence="1">
    <location>
        <begin position="358"/>
        <end position="384"/>
    </location>
</feature>
<evidence type="ECO:0000256" key="1">
    <source>
        <dbReference type="SAM" id="MobiDB-lite"/>
    </source>
</evidence>
<name>A0A0D0C612_9AGAR</name>
<gene>
    <name evidence="2" type="ORF">GYMLUDRAFT_265129</name>
</gene>
<dbReference type="HOGENOM" id="CLU_346124_0_0_1"/>
<organism evidence="2 3">
    <name type="scientific">Collybiopsis luxurians FD-317 M1</name>
    <dbReference type="NCBI Taxonomy" id="944289"/>
    <lineage>
        <taxon>Eukaryota</taxon>
        <taxon>Fungi</taxon>
        <taxon>Dikarya</taxon>
        <taxon>Basidiomycota</taxon>
        <taxon>Agaricomycotina</taxon>
        <taxon>Agaricomycetes</taxon>
        <taxon>Agaricomycetidae</taxon>
        <taxon>Agaricales</taxon>
        <taxon>Marasmiineae</taxon>
        <taxon>Omphalotaceae</taxon>
        <taxon>Collybiopsis</taxon>
        <taxon>Collybiopsis luxurians</taxon>
    </lineage>
</organism>
<reference evidence="2 3" key="1">
    <citation type="submission" date="2014-04" db="EMBL/GenBank/DDBJ databases">
        <title>Evolutionary Origins and Diversification of the Mycorrhizal Mutualists.</title>
        <authorList>
            <consortium name="DOE Joint Genome Institute"/>
            <consortium name="Mycorrhizal Genomics Consortium"/>
            <person name="Kohler A."/>
            <person name="Kuo A."/>
            <person name="Nagy L.G."/>
            <person name="Floudas D."/>
            <person name="Copeland A."/>
            <person name="Barry K.W."/>
            <person name="Cichocki N."/>
            <person name="Veneault-Fourrey C."/>
            <person name="LaButti K."/>
            <person name="Lindquist E.A."/>
            <person name="Lipzen A."/>
            <person name="Lundell T."/>
            <person name="Morin E."/>
            <person name="Murat C."/>
            <person name="Riley R."/>
            <person name="Ohm R."/>
            <person name="Sun H."/>
            <person name="Tunlid A."/>
            <person name="Henrissat B."/>
            <person name="Grigoriev I.V."/>
            <person name="Hibbett D.S."/>
            <person name="Martin F."/>
        </authorList>
    </citation>
    <scope>NUCLEOTIDE SEQUENCE [LARGE SCALE GENOMIC DNA]</scope>
    <source>
        <strain evidence="2 3">FD-317 M1</strain>
    </source>
</reference>
<feature type="compositionally biased region" description="Low complexity" evidence="1">
    <location>
        <begin position="390"/>
        <end position="449"/>
    </location>
</feature>
<accession>A0A0D0C612</accession>
<keyword evidence="3" id="KW-1185">Reference proteome</keyword>
<dbReference type="AlphaFoldDB" id="A0A0D0C612"/>
<feature type="compositionally biased region" description="Low complexity" evidence="1">
    <location>
        <begin position="509"/>
        <end position="538"/>
    </location>
</feature>
<feature type="region of interest" description="Disordered" evidence="1">
    <location>
        <begin position="238"/>
        <end position="456"/>
    </location>
</feature>
<dbReference type="Pfam" id="PF08045">
    <property type="entry name" value="CDC14"/>
    <property type="match status" value="1"/>
</dbReference>
<feature type="region of interest" description="Disordered" evidence="1">
    <location>
        <begin position="621"/>
        <end position="705"/>
    </location>
</feature>
<evidence type="ECO:0000313" key="3">
    <source>
        <dbReference type="Proteomes" id="UP000053593"/>
    </source>
</evidence>
<evidence type="ECO:0008006" key="4">
    <source>
        <dbReference type="Google" id="ProtNLM"/>
    </source>
</evidence>
<feature type="compositionally biased region" description="Low complexity" evidence="1">
    <location>
        <begin position="635"/>
        <end position="664"/>
    </location>
</feature>
<dbReference type="OrthoDB" id="5357220at2759"/>
<dbReference type="Proteomes" id="UP000053593">
    <property type="component" value="Unassembled WGS sequence"/>
</dbReference>